<protein>
    <recommendedName>
        <fullName evidence="4">Pentapeptide repeat-containing protein</fullName>
    </recommendedName>
</protein>
<dbReference type="SUPFAM" id="SSF141571">
    <property type="entry name" value="Pentapeptide repeat-like"/>
    <property type="match status" value="1"/>
</dbReference>
<gene>
    <name evidence="2" type="ORF">LNKW23_46800</name>
</gene>
<dbReference type="InterPro" id="IPR051082">
    <property type="entry name" value="Pentapeptide-BTB/POZ_domain"/>
</dbReference>
<proteinExistence type="predicted"/>
<organism evidence="2 3">
    <name type="scientific">Paralimibaculum aggregatum</name>
    <dbReference type="NCBI Taxonomy" id="3036245"/>
    <lineage>
        <taxon>Bacteria</taxon>
        <taxon>Pseudomonadati</taxon>
        <taxon>Pseudomonadota</taxon>
        <taxon>Alphaproteobacteria</taxon>
        <taxon>Rhodobacterales</taxon>
        <taxon>Paracoccaceae</taxon>
        <taxon>Paralimibaculum</taxon>
    </lineage>
</organism>
<dbReference type="Proteomes" id="UP001239909">
    <property type="component" value="Unassembled WGS sequence"/>
</dbReference>
<keyword evidence="3" id="KW-1185">Reference proteome</keyword>
<comment type="caution">
    <text evidence="2">The sequence shown here is derived from an EMBL/GenBank/DDBJ whole genome shotgun (WGS) entry which is preliminary data.</text>
</comment>
<evidence type="ECO:0008006" key="4">
    <source>
        <dbReference type="Google" id="ProtNLM"/>
    </source>
</evidence>
<reference evidence="2 3" key="1">
    <citation type="submission" date="2023-04" db="EMBL/GenBank/DDBJ databases">
        <title>Marinoamorphus aggregata gen. nov., sp. Nov., isolate from tissue of brittle star Ophioplocus japonicus.</title>
        <authorList>
            <person name="Kawano K."/>
            <person name="Sawayama S."/>
            <person name="Nakagawa S."/>
        </authorList>
    </citation>
    <scope>NUCLEOTIDE SEQUENCE [LARGE SCALE GENOMIC DNA]</scope>
    <source>
        <strain evidence="2 3">NKW23</strain>
    </source>
</reference>
<evidence type="ECO:0000313" key="2">
    <source>
        <dbReference type="EMBL" id="GMG85460.1"/>
    </source>
</evidence>
<dbReference type="PANTHER" id="PTHR14136">
    <property type="entry name" value="BTB_POZ DOMAIN-CONTAINING PROTEIN KCTD9"/>
    <property type="match status" value="1"/>
</dbReference>
<dbReference type="PANTHER" id="PTHR14136:SF17">
    <property type="entry name" value="BTB_POZ DOMAIN-CONTAINING PROTEIN KCTD9"/>
    <property type="match status" value="1"/>
</dbReference>
<dbReference type="EMBL" id="BSYI01000067">
    <property type="protein sequence ID" value="GMG85460.1"/>
    <property type="molecule type" value="Genomic_DNA"/>
</dbReference>
<evidence type="ECO:0000313" key="3">
    <source>
        <dbReference type="Proteomes" id="UP001239909"/>
    </source>
</evidence>
<dbReference type="Gene3D" id="2.160.20.80">
    <property type="entry name" value="E3 ubiquitin-protein ligase SopA"/>
    <property type="match status" value="1"/>
</dbReference>
<evidence type="ECO:0000256" key="1">
    <source>
        <dbReference type="SAM" id="MobiDB-lite"/>
    </source>
</evidence>
<name>A0ABQ6LTP6_9RHOB</name>
<dbReference type="InterPro" id="IPR001646">
    <property type="entry name" value="5peptide_repeat"/>
</dbReference>
<dbReference type="RefSeq" id="WP_285674828.1">
    <property type="nucleotide sequence ID" value="NZ_BSYI01000067.1"/>
</dbReference>
<feature type="compositionally biased region" description="Basic and acidic residues" evidence="1">
    <location>
        <begin position="234"/>
        <end position="245"/>
    </location>
</feature>
<accession>A0ABQ6LTP6</accession>
<feature type="region of interest" description="Disordered" evidence="1">
    <location>
        <begin position="234"/>
        <end position="258"/>
    </location>
</feature>
<sequence>MADEQHLEWLREGTEAWNSRRKEHRFRPDLGGADLWGEDLGGANLGGANLGRANLGRANLGGAVLGEADLREANLVQADLGRADLRGAILRGADLREAILGRAILGGADLGGANLRRAILGEADLREANLVRADLGRAILRGADLGGANLGGADLGRANLGEADLGGVDVRSFDVADDRIVYSGAGTSDGSAPEYRTDLSTALNLTQGQLDTMHGDRWTKIPARLQRPARWLEEGGPDADHDGRIEPLPPKPPRIRFTPPAAFETREDRLHVEHFATRSEPQRASATPLDAAARERARHALADTANSVKNALATYRRQEDAASSNRVGPAGQMLRYAEKLEKALRAPEAEFLPMVLYDNIEILAASAEDFPALETSDASALPLLIRRGRGLYAQYPEIAEILDPTNQRFFPDELPLGTSELIARIEELVGSEAGREVFSENTRDLVATEAAAPVPPGADAERTRFARFAGIVGEMWREMSRYAALVQKGVNNTHSWIATYEKVLELWKILEPFIGG</sequence>
<dbReference type="Pfam" id="PF00805">
    <property type="entry name" value="Pentapeptide"/>
    <property type="match status" value="3"/>
</dbReference>